<name>A0ABQ4Y2E0_9ASTR</name>
<keyword evidence="2" id="KW-1185">Reference proteome</keyword>
<organism evidence="1 2">
    <name type="scientific">Tanacetum coccineum</name>
    <dbReference type="NCBI Taxonomy" id="301880"/>
    <lineage>
        <taxon>Eukaryota</taxon>
        <taxon>Viridiplantae</taxon>
        <taxon>Streptophyta</taxon>
        <taxon>Embryophyta</taxon>
        <taxon>Tracheophyta</taxon>
        <taxon>Spermatophyta</taxon>
        <taxon>Magnoliopsida</taxon>
        <taxon>eudicotyledons</taxon>
        <taxon>Gunneridae</taxon>
        <taxon>Pentapetalae</taxon>
        <taxon>asterids</taxon>
        <taxon>campanulids</taxon>
        <taxon>Asterales</taxon>
        <taxon>Asteraceae</taxon>
        <taxon>Asteroideae</taxon>
        <taxon>Anthemideae</taxon>
        <taxon>Anthemidinae</taxon>
        <taxon>Tanacetum</taxon>
    </lineage>
</organism>
<protein>
    <submittedName>
        <fullName evidence="1">Uncharacterized protein</fullName>
    </submittedName>
</protein>
<evidence type="ECO:0000313" key="1">
    <source>
        <dbReference type="EMBL" id="GJS71835.1"/>
    </source>
</evidence>
<comment type="caution">
    <text evidence="1">The sequence shown here is derived from an EMBL/GenBank/DDBJ whole genome shotgun (WGS) entry which is preliminary data.</text>
</comment>
<evidence type="ECO:0000313" key="2">
    <source>
        <dbReference type="Proteomes" id="UP001151760"/>
    </source>
</evidence>
<proteinExistence type="predicted"/>
<sequence>MAFEQSSSKPGLQYLMMFKHNSSSLGPQCHMVFADNTSGPAPQRKESSGLGLHQSIARYISSRLVQNPVSPTPYVPPSTKNYEILFQLLIDEYFNRLPRAVSPDPVAIAAPRVVDPAGSPLSNYH</sequence>
<dbReference type="Proteomes" id="UP001151760">
    <property type="component" value="Unassembled WGS sequence"/>
</dbReference>
<accession>A0ABQ4Y2E0</accession>
<reference evidence="1" key="2">
    <citation type="submission" date="2022-01" db="EMBL/GenBank/DDBJ databases">
        <authorList>
            <person name="Yamashiro T."/>
            <person name="Shiraishi A."/>
            <person name="Satake H."/>
            <person name="Nakayama K."/>
        </authorList>
    </citation>
    <scope>NUCLEOTIDE SEQUENCE</scope>
</reference>
<dbReference type="EMBL" id="BQNB010010035">
    <property type="protein sequence ID" value="GJS71835.1"/>
    <property type="molecule type" value="Genomic_DNA"/>
</dbReference>
<gene>
    <name evidence="1" type="ORF">Tco_0704676</name>
</gene>
<reference evidence="1" key="1">
    <citation type="journal article" date="2022" name="Int. J. Mol. Sci.">
        <title>Draft Genome of Tanacetum Coccineum: Genomic Comparison of Closely Related Tanacetum-Family Plants.</title>
        <authorList>
            <person name="Yamashiro T."/>
            <person name="Shiraishi A."/>
            <person name="Nakayama K."/>
            <person name="Satake H."/>
        </authorList>
    </citation>
    <scope>NUCLEOTIDE SEQUENCE</scope>
</reference>